<reference evidence="3 4" key="1">
    <citation type="submission" date="2020-04" db="EMBL/GenBank/DDBJ databases">
        <authorList>
            <person name="Liu A."/>
        </authorList>
    </citation>
    <scope>NUCLEOTIDE SEQUENCE [LARGE SCALE GENOMIC DNA]</scope>
    <source>
        <strain evidence="3 4">RZ02</strain>
    </source>
</reference>
<dbReference type="AlphaFoldDB" id="A0A848QM79"/>
<accession>A0A848QM79</accession>
<keyword evidence="2" id="KW-0472">Membrane</keyword>
<sequence length="146" mass="15395">MIDQQQDVLLLAMCTEFFADTLSNATTLYWIAELAFKAAIALLVVQGIIALVLLAKPIWSKDGGGFRTADSEQTGSPLDFFKALSALVDSLAKAPAPIVLLAIGLLLIWVPTVDAPQVCEKPLAQSAGNNNSGNSVTNPDTVPIAE</sequence>
<dbReference type="Proteomes" id="UP000561181">
    <property type="component" value="Unassembled WGS sequence"/>
</dbReference>
<keyword evidence="2" id="KW-0812">Transmembrane</keyword>
<gene>
    <name evidence="3" type="ORF">HKD42_06610</name>
</gene>
<organism evidence="3 4">
    <name type="scientific">Pontixanthobacter rizhaonensis</name>
    <dbReference type="NCBI Taxonomy" id="2730337"/>
    <lineage>
        <taxon>Bacteria</taxon>
        <taxon>Pseudomonadati</taxon>
        <taxon>Pseudomonadota</taxon>
        <taxon>Alphaproteobacteria</taxon>
        <taxon>Sphingomonadales</taxon>
        <taxon>Erythrobacteraceae</taxon>
        <taxon>Pontixanthobacter</taxon>
    </lineage>
</organism>
<dbReference type="RefSeq" id="WP_170011467.1">
    <property type="nucleotide sequence ID" value="NZ_JABCRE010000002.1"/>
</dbReference>
<evidence type="ECO:0000313" key="4">
    <source>
        <dbReference type="Proteomes" id="UP000561181"/>
    </source>
</evidence>
<comment type="caution">
    <text evidence="3">The sequence shown here is derived from an EMBL/GenBank/DDBJ whole genome shotgun (WGS) entry which is preliminary data.</text>
</comment>
<keyword evidence="2" id="KW-1133">Transmembrane helix</keyword>
<evidence type="ECO:0000256" key="2">
    <source>
        <dbReference type="SAM" id="Phobius"/>
    </source>
</evidence>
<dbReference type="EMBL" id="JABCRE010000002">
    <property type="protein sequence ID" value="NMW31727.1"/>
    <property type="molecule type" value="Genomic_DNA"/>
</dbReference>
<name>A0A848QM79_9SPHN</name>
<evidence type="ECO:0000313" key="3">
    <source>
        <dbReference type="EMBL" id="NMW31727.1"/>
    </source>
</evidence>
<feature type="transmembrane region" description="Helical" evidence="2">
    <location>
        <begin position="91"/>
        <end position="110"/>
    </location>
</feature>
<keyword evidence="4" id="KW-1185">Reference proteome</keyword>
<feature type="region of interest" description="Disordered" evidence="1">
    <location>
        <begin position="124"/>
        <end position="146"/>
    </location>
</feature>
<evidence type="ECO:0000256" key="1">
    <source>
        <dbReference type="SAM" id="MobiDB-lite"/>
    </source>
</evidence>
<feature type="transmembrane region" description="Helical" evidence="2">
    <location>
        <begin position="28"/>
        <end position="54"/>
    </location>
</feature>
<proteinExistence type="predicted"/>
<protein>
    <submittedName>
        <fullName evidence="3">Uncharacterized protein</fullName>
    </submittedName>
</protein>